<dbReference type="Gene3D" id="1.10.1520.10">
    <property type="entry name" value="Ribonuclease III domain"/>
    <property type="match status" value="1"/>
</dbReference>
<feature type="compositionally biased region" description="Low complexity" evidence="9">
    <location>
        <begin position="350"/>
        <end position="361"/>
    </location>
</feature>
<organism evidence="12 13">
    <name type="scientific">Jaminaea rosea</name>
    <dbReference type="NCBI Taxonomy" id="1569628"/>
    <lineage>
        <taxon>Eukaryota</taxon>
        <taxon>Fungi</taxon>
        <taxon>Dikarya</taxon>
        <taxon>Basidiomycota</taxon>
        <taxon>Ustilaginomycotina</taxon>
        <taxon>Exobasidiomycetes</taxon>
        <taxon>Microstromatales</taxon>
        <taxon>Microstromatales incertae sedis</taxon>
        <taxon>Jaminaea</taxon>
    </lineage>
</organism>
<dbReference type="SMART" id="SM00535">
    <property type="entry name" value="RIBOc"/>
    <property type="match status" value="1"/>
</dbReference>
<dbReference type="GO" id="GO:0005739">
    <property type="term" value="C:mitochondrion"/>
    <property type="evidence" value="ECO:0007669"/>
    <property type="project" value="TreeGrafter"/>
</dbReference>
<evidence type="ECO:0000313" key="13">
    <source>
        <dbReference type="Proteomes" id="UP000245884"/>
    </source>
</evidence>
<evidence type="ECO:0000256" key="6">
    <source>
        <dbReference type="ARBA" id="ARBA00024034"/>
    </source>
</evidence>
<evidence type="ECO:0000259" key="11">
    <source>
        <dbReference type="PROSITE" id="PS50142"/>
    </source>
</evidence>
<dbReference type="OrthoDB" id="67027at2759"/>
<feature type="domain" description="DRBM" evidence="10">
    <location>
        <begin position="269"/>
        <end position="339"/>
    </location>
</feature>
<dbReference type="InterPro" id="IPR014720">
    <property type="entry name" value="dsRBD_dom"/>
</dbReference>
<keyword evidence="3" id="KW-0689">Ribosomal protein</keyword>
<dbReference type="InterPro" id="IPR000999">
    <property type="entry name" value="RNase_III_dom"/>
</dbReference>
<dbReference type="AlphaFoldDB" id="A0A316UWJ5"/>
<keyword evidence="4" id="KW-0496">Mitochondrion</keyword>
<dbReference type="Pfam" id="PF22892">
    <property type="entry name" value="DSRM_MRPL44"/>
    <property type="match status" value="1"/>
</dbReference>
<evidence type="ECO:0000256" key="7">
    <source>
        <dbReference type="ARBA" id="ARBA00035187"/>
    </source>
</evidence>
<name>A0A316UWJ5_9BASI</name>
<evidence type="ECO:0000256" key="1">
    <source>
        <dbReference type="ARBA" id="ARBA00004173"/>
    </source>
</evidence>
<dbReference type="Gene3D" id="3.30.160.20">
    <property type="match status" value="1"/>
</dbReference>
<evidence type="ECO:0000256" key="5">
    <source>
        <dbReference type="ARBA" id="ARBA00023274"/>
    </source>
</evidence>
<evidence type="ECO:0000256" key="8">
    <source>
        <dbReference type="PROSITE-ProRule" id="PRU00266"/>
    </source>
</evidence>
<gene>
    <name evidence="12" type="ORF">BDZ90DRAFT_231288</name>
</gene>
<keyword evidence="5" id="KW-0687">Ribonucleoprotein</keyword>
<proteinExistence type="inferred from homology"/>
<dbReference type="SUPFAM" id="SSF69065">
    <property type="entry name" value="RNase III domain-like"/>
    <property type="match status" value="1"/>
</dbReference>
<dbReference type="GO" id="GO:0006396">
    <property type="term" value="P:RNA processing"/>
    <property type="evidence" value="ECO:0007669"/>
    <property type="project" value="InterPro"/>
</dbReference>
<dbReference type="SMART" id="SM00358">
    <property type="entry name" value="DSRM"/>
    <property type="match status" value="1"/>
</dbReference>
<evidence type="ECO:0000256" key="3">
    <source>
        <dbReference type="ARBA" id="ARBA00022980"/>
    </source>
</evidence>
<comment type="similarity">
    <text evidence="6">Belongs to the ribonuclease III family. Mitochondrion-specific ribosomal protein mL44 subfamily.</text>
</comment>
<dbReference type="EMBL" id="KZ819665">
    <property type="protein sequence ID" value="PWN28293.1"/>
    <property type="molecule type" value="Genomic_DNA"/>
</dbReference>
<dbReference type="GO" id="GO:0004525">
    <property type="term" value="F:ribonuclease III activity"/>
    <property type="evidence" value="ECO:0007669"/>
    <property type="project" value="InterPro"/>
</dbReference>
<dbReference type="SUPFAM" id="SSF54768">
    <property type="entry name" value="dsRNA-binding domain-like"/>
    <property type="match status" value="1"/>
</dbReference>
<dbReference type="Proteomes" id="UP000245884">
    <property type="component" value="Unassembled WGS sequence"/>
</dbReference>
<dbReference type="GO" id="GO:0003735">
    <property type="term" value="F:structural constituent of ribosome"/>
    <property type="evidence" value="ECO:0007669"/>
    <property type="project" value="TreeGrafter"/>
</dbReference>
<evidence type="ECO:0000256" key="9">
    <source>
        <dbReference type="SAM" id="MobiDB-lite"/>
    </source>
</evidence>
<reference evidence="12 13" key="1">
    <citation type="journal article" date="2018" name="Mol. Biol. Evol.">
        <title>Broad Genomic Sampling Reveals a Smut Pathogenic Ancestry of the Fungal Clade Ustilaginomycotina.</title>
        <authorList>
            <person name="Kijpornyongpan T."/>
            <person name="Mondo S.J."/>
            <person name="Barry K."/>
            <person name="Sandor L."/>
            <person name="Lee J."/>
            <person name="Lipzen A."/>
            <person name="Pangilinan J."/>
            <person name="LaButti K."/>
            <person name="Hainaut M."/>
            <person name="Henrissat B."/>
            <person name="Grigoriev I.V."/>
            <person name="Spatafora J.W."/>
            <person name="Aime M.C."/>
        </authorList>
    </citation>
    <scope>NUCLEOTIDE SEQUENCE [LARGE SCALE GENOMIC DNA]</scope>
    <source>
        <strain evidence="12 13">MCA 5214</strain>
    </source>
</reference>
<dbReference type="GeneID" id="37027623"/>
<accession>A0A316UWJ5</accession>
<dbReference type="RefSeq" id="XP_025362905.1">
    <property type="nucleotide sequence ID" value="XM_025505800.1"/>
</dbReference>
<keyword evidence="13" id="KW-1185">Reference proteome</keyword>
<dbReference type="InterPro" id="IPR036389">
    <property type="entry name" value="RNase_III_sf"/>
</dbReference>
<dbReference type="GO" id="GO:0003723">
    <property type="term" value="F:RNA binding"/>
    <property type="evidence" value="ECO:0007669"/>
    <property type="project" value="UniProtKB-UniRule"/>
</dbReference>
<evidence type="ECO:0000313" key="12">
    <source>
        <dbReference type="EMBL" id="PWN28293.1"/>
    </source>
</evidence>
<dbReference type="STRING" id="1569628.A0A316UWJ5"/>
<dbReference type="PANTHER" id="PTHR11207:SF32">
    <property type="entry name" value="LARGE RIBOSOMAL SUBUNIT PROTEIN ML44"/>
    <property type="match status" value="1"/>
</dbReference>
<evidence type="ECO:0000259" key="10">
    <source>
        <dbReference type="PROSITE" id="PS50137"/>
    </source>
</evidence>
<comment type="subcellular location">
    <subcellularLocation>
        <location evidence="1">Mitochondrion</location>
    </subcellularLocation>
</comment>
<dbReference type="CDD" id="cd00593">
    <property type="entry name" value="RIBOc"/>
    <property type="match status" value="1"/>
</dbReference>
<dbReference type="PROSITE" id="PS50142">
    <property type="entry name" value="RNASE_3_2"/>
    <property type="match status" value="1"/>
</dbReference>
<dbReference type="Pfam" id="PF14622">
    <property type="entry name" value="Ribonucleas_3_3"/>
    <property type="match status" value="1"/>
</dbReference>
<feature type="domain" description="RNase III" evidence="11">
    <location>
        <begin position="53"/>
        <end position="221"/>
    </location>
</feature>
<dbReference type="PROSITE" id="PS50137">
    <property type="entry name" value="DS_RBD"/>
    <property type="match status" value="1"/>
</dbReference>
<dbReference type="PANTHER" id="PTHR11207">
    <property type="entry name" value="RIBONUCLEASE III"/>
    <property type="match status" value="1"/>
</dbReference>
<evidence type="ECO:0000256" key="4">
    <source>
        <dbReference type="ARBA" id="ARBA00023128"/>
    </source>
</evidence>
<feature type="region of interest" description="Disordered" evidence="9">
    <location>
        <begin position="350"/>
        <end position="372"/>
    </location>
</feature>
<evidence type="ECO:0000256" key="2">
    <source>
        <dbReference type="ARBA" id="ARBA00022884"/>
    </source>
</evidence>
<dbReference type="InterPro" id="IPR044444">
    <property type="entry name" value="Ribosomal_mL44_DSRM_metazoa"/>
</dbReference>
<sequence>MASSSAASSASASSSSSFAAAAEANRPAAALPPIARSHPVLYASLLSPPSSQLHAIVARLGLPANDAQVLKQLAIALTHPSWTAQRDEALRRPKGELGFSLHARLQASRDQQEAGQPQTQAELATLGNSLLGILASENLHLSYPNLPNRVLKAALSALVGPQTLADVAAEMGLGAKGVVRWDREAMVESKVAGVRPRKIHSREVLANAMRAVVAIIFQVKGMAAVRSFVSAHLLSRIPLPPPNAPPATSLSPSPAASSSLLAPLLKFSNPKRSLSLLCAKHGLPTPTSRLIAETGRLSNAAVFGVGVYVGTRRVGEGWGSQIRMAEFRAAEDAMRRVMLANPAKAAAAAASSASSSAEAQATTTGLSREELPSATLDHIFGGSLAAEGAAEEGVGTRDIWSIGEDRRATTSLTPIQYRPRPVGESEVVFGSKA</sequence>
<keyword evidence="2 8" id="KW-0694">RNA-binding</keyword>
<protein>
    <recommendedName>
        <fullName evidence="7">Large ribosomal subunit protein mL44</fullName>
    </recommendedName>
</protein>